<organism evidence="3">
    <name type="scientific">gut metagenome</name>
    <dbReference type="NCBI Taxonomy" id="749906"/>
    <lineage>
        <taxon>unclassified sequences</taxon>
        <taxon>metagenomes</taxon>
        <taxon>organismal metagenomes</taxon>
    </lineage>
</organism>
<dbReference type="Gene3D" id="3.90.550.10">
    <property type="entry name" value="Spore Coat Polysaccharide Biosynthesis Protein SpsA, Chain A"/>
    <property type="match status" value="1"/>
</dbReference>
<comment type="caution">
    <text evidence="3">The sequence shown here is derived from an EMBL/GenBank/DDBJ whole genome shotgun (WGS) entry which is preliminary data.</text>
</comment>
<proteinExistence type="predicted"/>
<evidence type="ECO:0000259" key="2">
    <source>
        <dbReference type="Pfam" id="PF02709"/>
    </source>
</evidence>
<dbReference type="AlphaFoldDB" id="J9GBT4"/>
<evidence type="ECO:0000313" key="3">
    <source>
        <dbReference type="EMBL" id="EJW99217.1"/>
    </source>
</evidence>
<sequence>MKTPPLSILLPVRIDNEERLANLKAVLNWIVALDCPVLVLEASATPQLAEWLRIHSRVEYYYVHDDSPVFHRTKYINRLLQQAVTRYVAVWDADIILPFHQVEQTLQLMERESLVMAYPYSGIFSMLSAERSERFRKHLSLSAIPSAGITSLMGRRACGGVYFVNRSAYLALGGENERYDGWGPEDAERLRRMQIMGVTVAWLSEGKLYHLYHHRNPQQEGDNCS</sequence>
<dbReference type="InterPro" id="IPR027791">
    <property type="entry name" value="Galactosyl_T_C"/>
</dbReference>
<reference evidence="3" key="1">
    <citation type="journal article" date="2012" name="PLoS ONE">
        <title>Gene sets for utilization of primary and secondary nutrition supplies in the distal gut of endangered iberian lynx.</title>
        <authorList>
            <person name="Alcaide M."/>
            <person name="Messina E."/>
            <person name="Richter M."/>
            <person name="Bargiela R."/>
            <person name="Peplies J."/>
            <person name="Huws S.A."/>
            <person name="Newbold C.J."/>
            <person name="Golyshin P.N."/>
            <person name="Simon M.A."/>
            <person name="Lopez G."/>
            <person name="Yakimov M.M."/>
            <person name="Ferrer M."/>
        </authorList>
    </citation>
    <scope>NUCLEOTIDE SEQUENCE</scope>
</reference>
<keyword evidence="1" id="KW-0808">Transferase</keyword>
<dbReference type="SUPFAM" id="SSF53448">
    <property type="entry name" value="Nucleotide-diphospho-sugar transferases"/>
    <property type="match status" value="1"/>
</dbReference>
<protein>
    <recommendedName>
        <fullName evidence="2">Galactosyltransferase C-terminal domain-containing protein</fullName>
    </recommendedName>
</protein>
<dbReference type="Pfam" id="PF02709">
    <property type="entry name" value="Glyco_transf_7C"/>
    <property type="match status" value="1"/>
</dbReference>
<evidence type="ECO:0000256" key="1">
    <source>
        <dbReference type="ARBA" id="ARBA00022679"/>
    </source>
</evidence>
<feature type="non-terminal residue" evidence="3">
    <location>
        <position position="225"/>
    </location>
</feature>
<dbReference type="GO" id="GO:0016740">
    <property type="term" value="F:transferase activity"/>
    <property type="evidence" value="ECO:0007669"/>
    <property type="project" value="UniProtKB-KW"/>
</dbReference>
<gene>
    <name evidence="3" type="ORF">EVA_12676</name>
</gene>
<accession>J9GBT4</accession>
<dbReference type="EMBL" id="AMCI01003915">
    <property type="protein sequence ID" value="EJW99217.1"/>
    <property type="molecule type" value="Genomic_DNA"/>
</dbReference>
<feature type="domain" description="Galactosyltransferase C-terminal" evidence="2">
    <location>
        <begin position="154"/>
        <end position="214"/>
    </location>
</feature>
<dbReference type="InterPro" id="IPR029044">
    <property type="entry name" value="Nucleotide-diphossugar_trans"/>
</dbReference>
<name>J9GBT4_9ZZZZ</name>